<proteinExistence type="predicted"/>
<gene>
    <name evidence="2" type="ORF">GIB67_018337</name>
</gene>
<accession>A0A7J7MJC3</accession>
<evidence type="ECO:0000313" key="3">
    <source>
        <dbReference type="Proteomes" id="UP000541444"/>
    </source>
</evidence>
<dbReference type="EMBL" id="JACGCM010001448">
    <property type="protein sequence ID" value="KAF6154900.1"/>
    <property type="molecule type" value="Genomic_DNA"/>
</dbReference>
<keyword evidence="3" id="KW-1185">Reference proteome</keyword>
<feature type="region of interest" description="Disordered" evidence="1">
    <location>
        <begin position="115"/>
        <end position="149"/>
    </location>
</feature>
<organism evidence="2 3">
    <name type="scientific">Kingdonia uniflora</name>
    <dbReference type="NCBI Taxonomy" id="39325"/>
    <lineage>
        <taxon>Eukaryota</taxon>
        <taxon>Viridiplantae</taxon>
        <taxon>Streptophyta</taxon>
        <taxon>Embryophyta</taxon>
        <taxon>Tracheophyta</taxon>
        <taxon>Spermatophyta</taxon>
        <taxon>Magnoliopsida</taxon>
        <taxon>Ranunculales</taxon>
        <taxon>Circaeasteraceae</taxon>
        <taxon>Kingdonia</taxon>
    </lineage>
</organism>
<reference evidence="2 3" key="1">
    <citation type="journal article" date="2020" name="IScience">
        <title>Genome Sequencing of the Endangered Kingdonia uniflora (Circaeasteraceae, Ranunculales) Reveals Potential Mechanisms of Evolutionary Specialization.</title>
        <authorList>
            <person name="Sun Y."/>
            <person name="Deng T."/>
            <person name="Zhang A."/>
            <person name="Moore M.J."/>
            <person name="Landis J.B."/>
            <person name="Lin N."/>
            <person name="Zhang H."/>
            <person name="Zhang X."/>
            <person name="Huang J."/>
            <person name="Zhang X."/>
            <person name="Sun H."/>
            <person name="Wang H."/>
        </authorList>
    </citation>
    <scope>NUCLEOTIDE SEQUENCE [LARGE SCALE GENOMIC DNA]</scope>
    <source>
        <strain evidence="2">TB1705</strain>
        <tissue evidence="2">Leaf</tissue>
    </source>
</reference>
<evidence type="ECO:0000313" key="2">
    <source>
        <dbReference type="EMBL" id="KAF6154900.1"/>
    </source>
</evidence>
<protein>
    <submittedName>
        <fullName evidence="2">Uncharacterized protein</fullName>
    </submittedName>
</protein>
<feature type="compositionally biased region" description="Polar residues" evidence="1">
    <location>
        <begin position="139"/>
        <end position="149"/>
    </location>
</feature>
<dbReference type="AlphaFoldDB" id="A0A7J7MJC3"/>
<evidence type="ECO:0000256" key="1">
    <source>
        <dbReference type="SAM" id="MobiDB-lite"/>
    </source>
</evidence>
<dbReference type="Proteomes" id="UP000541444">
    <property type="component" value="Unassembled WGS sequence"/>
</dbReference>
<sequence>MANDTVPLGYLAAVADLDEAAQYDWVMLFLLPCTMVWIPQSRPGYWFYEYCGVSYPIVKEEVKYLIYPRLRAWEMGNKKRLLELTDENATMRRHLDSVDDQLHVHGQQLRRGHDVQVVPLSPGGGARMRQRRSGPRSKGGSNSRSGLSQ</sequence>
<name>A0A7J7MJC3_9MAGN</name>
<comment type="caution">
    <text evidence="2">The sequence shown here is derived from an EMBL/GenBank/DDBJ whole genome shotgun (WGS) entry which is preliminary data.</text>
</comment>